<feature type="domain" description="G5" evidence="2">
    <location>
        <begin position="140"/>
        <end position="220"/>
    </location>
</feature>
<evidence type="ECO:0000313" key="3">
    <source>
        <dbReference type="EMBL" id="HIS76578.1"/>
    </source>
</evidence>
<dbReference type="EMBL" id="DVJP01000047">
    <property type="protein sequence ID" value="HIS76578.1"/>
    <property type="molecule type" value="Genomic_DNA"/>
</dbReference>
<reference evidence="3" key="2">
    <citation type="journal article" date="2021" name="PeerJ">
        <title>Extensive microbial diversity within the chicken gut microbiome revealed by metagenomics and culture.</title>
        <authorList>
            <person name="Gilroy R."/>
            <person name="Ravi A."/>
            <person name="Getino M."/>
            <person name="Pursley I."/>
            <person name="Horton D.L."/>
            <person name="Alikhan N.F."/>
            <person name="Baker D."/>
            <person name="Gharbi K."/>
            <person name="Hall N."/>
            <person name="Watson M."/>
            <person name="Adriaenssens E.M."/>
            <person name="Foster-Nyarko E."/>
            <person name="Jarju S."/>
            <person name="Secka A."/>
            <person name="Antonio M."/>
            <person name="Oren A."/>
            <person name="Chaudhuri R.R."/>
            <person name="La Ragione R."/>
            <person name="Hildebrand F."/>
            <person name="Pallen M.J."/>
        </authorList>
    </citation>
    <scope>NUCLEOTIDE SEQUENCE</scope>
    <source>
        <strain evidence="3">CHK199-13235</strain>
    </source>
</reference>
<name>A0A9D1FNA3_9FIRM</name>
<organism evidence="3 4">
    <name type="scientific">Candidatus Merdivicinus excrementipullorum</name>
    <dbReference type="NCBI Taxonomy" id="2840867"/>
    <lineage>
        <taxon>Bacteria</taxon>
        <taxon>Bacillati</taxon>
        <taxon>Bacillota</taxon>
        <taxon>Clostridia</taxon>
        <taxon>Eubacteriales</taxon>
        <taxon>Oscillospiraceae</taxon>
        <taxon>Oscillospiraceae incertae sedis</taxon>
        <taxon>Candidatus Merdivicinus</taxon>
    </lineage>
</organism>
<gene>
    <name evidence="3" type="ORF">IAB51_07170</name>
</gene>
<dbReference type="SMART" id="SM01208">
    <property type="entry name" value="G5"/>
    <property type="match status" value="1"/>
</dbReference>
<dbReference type="CDD" id="cd14667">
    <property type="entry name" value="3D_containing_proteins"/>
    <property type="match status" value="1"/>
</dbReference>
<dbReference type="Gene3D" id="2.40.40.10">
    <property type="entry name" value="RlpA-like domain"/>
    <property type="match status" value="1"/>
</dbReference>
<dbReference type="InterPro" id="IPR051933">
    <property type="entry name" value="Resuscitation_pf_RpfB"/>
</dbReference>
<sequence>MKSKWIKLVTVTLTAILAAPVLMGAVTFHNIVRIYDNSEDYEMVLTQLDDPQEILEEAGIALGESDIFEFTQTSDRTYKLEIERAFDVSFMNGGVQQTVAMLEGQTVAQLLEKAGAVVGEEDVLTPAPETVVTPETKVQLQKVTYETQTVSEVIPYETIEQHTPLLKNGRTRQMSAGSDGAKTTTTVKKYVDGVYQETVSQEVTVTKEPVSEVVLYGDSSATVTTLETPADLQLDANGNPVNYVKKITGKGTAYSARDGAKTASGRYAIPGHVAVNPNVIPYGSKLYIKSSDGSFVYGYAVAADTGIALMDGRVTVDLFFDTYLESCLFGAKTMDIYVLE</sequence>
<dbReference type="InterPro" id="IPR007137">
    <property type="entry name" value="DUF348"/>
</dbReference>
<dbReference type="PROSITE" id="PS51109">
    <property type="entry name" value="G5"/>
    <property type="match status" value="1"/>
</dbReference>
<evidence type="ECO:0000256" key="1">
    <source>
        <dbReference type="ARBA" id="ARBA00022729"/>
    </source>
</evidence>
<dbReference type="Pfam" id="PF03990">
    <property type="entry name" value="DUF348"/>
    <property type="match status" value="1"/>
</dbReference>
<dbReference type="GO" id="GO:0004553">
    <property type="term" value="F:hydrolase activity, hydrolyzing O-glycosyl compounds"/>
    <property type="evidence" value="ECO:0007669"/>
    <property type="project" value="InterPro"/>
</dbReference>
<dbReference type="Pfam" id="PF07501">
    <property type="entry name" value="G5"/>
    <property type="match status" value="1"/>
</dbReference>
<comment type="caution">
    <text evidence="3">The sequence shown here is derived from an EMBL/GenBank/DDBJ whole genome shotgun (WGS) entry which is preliminary data.</text>
</comment>
<evidence type="ECO:0000313" key="4">
    <source>
        <dbReference type="Proteomes" id="UP000824002"/>
    </source>
</evidence>
<dbReference type="AlphaFoldDB" id="A0A9D1FNA3"/>
<dbReference type="PANTHER" id="PTHR39160">
    <property type="entry name" value="CELL WALL-BINDING PROTEIN YOCH"/>
    <property type="match status" value="1"/>
</dbReference>
<dbReference type="InterPro" id="IPR010611">
    <property type="entry name" value="3D_dom"/>
</dbReference>
<protein>
    <submittedName>
        <fullName evidence="3">G5 domain-containing protein</fullName>
    </submittedName>
</protein>
<dbReference type="GO" id="GO:0019867">
    <property type="term" value="C:outer membrane"/>
    <property type="evidence" value="ECO:0007669"/>
    <property type="project" value="InterPro"/>
</dbReference>
<dbReference type="Gene3D" id="2.20.230.10">
    <property type="entry name" value="Resuscitation-promoting factor rpfb"/>
    <property type="match status" value="1"/>
</dbReference>
<dbReference type="PANTHER" id="PTHR39160:SF4">
    <property type="entry name" value="RESUSCITATION-PROMOTING FACTOR RPFB"/>
    <property type="match status" value="1"/>
</dbReference>
<evidence type="ECO:0000259" key="2">
    <source>
        <dbReference type="PROSITE" id="PS51109"/>
    </source>
</evidence>
<reference evidence="3" key="1">
    <citation type="submission" date="2020-10" db="EMBL/GenBank/DDBJ databases">
        <authorList>
            <person name="Gilroy R."/>
        </authorList>
    </citation>
    <scope>NUCLEOTIDE SEQUENCE</scope>
    <source>
        <strain evidence="3">CHK199-13235</strain>
    </source>
</reference>
<dbReference type="InterPro" id="IPR059180">
    <property type="entry name" value="3D_YorM"/>
</dbReference>
<keyword evidence="1" id="KW-0732">Signal</keyword>
<accession>A0A9D1FNA3</accession>
<dbReference type="GO" id="GO:0009254">
    <property type="term" value="P:peptidoglycan turnover"/>
    <property type="evidence" value="ECO:0007669"/>
    <property type="project" value="InterPro"/>
</dbReference>
<dbReference type="Proteomes" id="UP000824002">
    <property type="component" value="Unassembled WGS sequence"/>
</dbReference>
<dbReference type="Pfam" id="PF06725">
    <property type="entry name" value="3D"/>
    <property type="match status" value="1"/>
</dbReference>
<dbReference type="InterPro" id="IPR036908">
    <property type="entry name" value="RlpA-like_sf"/>
</dbReference>
<dbReference type="InterPro" id="IPR011098">
    <property type="entry name" value="G5_dom"/>
</dbReference>
<proteinExistence type="predicted"/>